<dbReference type="RefSeq" id="WP_151176497.1">
    <property type="nucleotide sequence ID" value="NZ_CP042906.1"/>
</dbReference>
<proteinExistence type="inferred from homology"/>
<dbReference type="OrthoDB" id="9801699at2"/>
<dbReference type="AlphaFoldDB" id="A0A5J6MF31"/>
<reference evidence="7 8" key="1">
    <citation type="submission" date="2019-08" db="EMBL/GenBank/DDBJ databases">
        <title>Hyperibacter terrae gen. nov., sp. nov. and Hyperibacter viscosus sp. nov., two new members in the family Rhodospirillaceae isolated from the rhizosphere of Hypericum perforatum.</title>
        <authorList>
            <person name="Noviana Z."/>
        </authorList>
    </citation>
    <scope>NUCLEOTIDE SEQUENCE [LARGE SCALE GENOMIC DNA]</scope>
    <source>
        <strain evidence="7 8">R5913</strain>
    </source>
</reference>
<evidence type="ECO:0000256" key="4">
    <source>
        <dbReference type="ARBA" id="ARBA00023002"/>
    </source>
</evidence>
<evidence type="ECO:0000256" key="3">
    <source>
        <dbReference type="ARBA" id="ARBA00022827"/>
    </source>
</evidence>
<comment type="similarity">
    <text evidence="5">Belongs to the L2HGDH family.</text>
</comment>
<dbReference type="GO" id="GO:0047545">
    <property type="term" value="F:(S)-2-hydroxyglutarate dehydrogenase activity"/>
    <property type="evidence" value="ECO:0007669"/>
    <property type="project" value="TreeGrafter"/>
</dbReference>
<feature type="domain" description="FAD dependent oxidoreductase" evidence="6">
    <location>
        <begin position="7"/>
        <end position="363"/>
    </location>
</feature>
<keyword evidence="3" id="KW-0274">FAD</keyword>
<evidence type="ECO:0000313" key="8">
    <source>
        <dbReference type="Proteomes" id="UP000326202"/>
    </source>
</evidence>
<gene>
    <name evidence="7" type="ORF">FRZ44_13900</name>
</gene>
<dbReference type="InterPro" id="IPR006076">
    <property type="entry name" value="FAD-dep_OxRdtase"/>
</dbReference>
<dbReference type="InterPro" id="IPR036188">
    <property type="entry name" value="FAD/NAD-bd_sf"/>
</dbReference>
<evidence type="ECO:0000313" key="7">
    <source>
        <dbReference type="EMBL" id="QEX16098.1"/>
    </source>
</evidence>
<dbReference type="EMBL" id="CP042906">
    <property type="protein sequence ID" value="QEX16098.1"/>
    <property type="molecule type" value="Genomic_DNA"/>
</dbReference>
<keyword evidence="2" id="KW-0285">Flavoprotein</keyword>
<keyword evidence="4" id="KW-0560">Oxidoreductase</keyword>
<organism evidence="7 8">
    <name type="scientific">Hypericibacter terrae</name>
    <dbReference type="NCBI Taxonomy" id="2602015"/>
    <lineage>
        <taxon>Bacteria</taxon>
        <taxon>Pseudomonadati</taxon>
        <taxon>Pseudomonadota</taxon>
        <taxon>Alphaproteobacteria</taxon>
        <taxon>Rhodospirillales</taxon>
        <taxon>Dongiaceae</taxon>
        <taxon>Hypericibacter</taxon>
    </lineage>
</organism>
<evidence type="ECO:0000259" key="6">
    <source>
        <dbReference type="Pfam" id="PF01266"/>
    </source>
</evidence>
<dbReference type="PANTHER" id="PTHR43104">
    <property type="entry name" value="L-2-HYDROXYGLUTARATE DEHYDROGENASE, MITOCHONDRIAL"/>
    <property type="match status" value="1"/>
</dbReference>
<evidence type="ECO:0000256" key="1">
    <source>
        <dbReference type="ARBA" id="ARBA00001974"/>
    </source>
</evidence>
<comment type="cofactor">
    <cofactor evidence="1">
        <name>FAD</name>
        <dbReference type="ChEBI" id="CHEBI:57692"/>
    </cofactor>
</comment>
<dbReference type="Proteomes" id="UP000326202">
    <property type="component" value="Chromosome"/>
</dbReference>
<evidence type="ECO:0000256" key="5">
    <source>
        <dbReference type="ARBA" id="ARBA00037941"/>
    </source>
</evidence>
<dbReference type="SUPFAM" id="SSF51905">
    <property type="entry name" value="FAD/NAD(P)-binding domain"/>
    <property type="match status" value="1"/>
</dbReference>
<evidence type="ECO:0000256" key="2">
    <source>
        <dbReference type="ARBA" id="ARBA00022630"/>
    </source>
</evidence>
<accession>A0A5J6MF31</accession>
<name>A0A5J6MF31_9PROT</name>
<sequence>MSETIECVVVGAGVIGLATACQLAREGREVILLEAAETFGTGISSRNSEVIHAGLYYKPGSLKARLCVDGKARLYEFCRSHGVAHRRLGKLVVASREAEIAALEAIKSKSEANGVMDLEWLDPAAVRKLEPEIVCVAALLSPSTGIVDAHGLMLALQGEAEEAGASIAFRAPVQGGVVEDNGFLLHVGGEQPMELRCRRLINAAGLGAQPLARALRGLDPKAVPPLHYSKGNYFSLTGKTPFTHLVYPAPDDTWLGVHLTLDLGGRARFGPDVEWLDRLDYSVDPARADSFYEAVRRYWPGLPDGALQPAYSGIRPKLTPAGVTGLDWMIQGPAAHGVPGLVNLFGIESPGLTSSLSIANEVIRLLG</sequence>
<dbReference type="Pfam" id="PF01266">
    <property type="entry name" value="DAO"/>
    <property type="match status" value="1"/>
</dbReference>
<protein>
    <submittedName>
        <fullName evidence="7">FAD-dependent oxidoreductase</fullName>
    </submittedName>
</protein>
<keyword evidence="8" id="KW-1185">Reference proteome</keyword>
<dbReference type="KEGG" id="htq:FRZ44_13900"/>
<dbReference type="Gene3D" id="3.50.50.60">
    <property type="entry name" value="FAD/NAD(P)-binding domain"/>
    <property type="match status" value="1"/>
</dbReference>
<dbReference type="PANTHER" id="PTHR43104:SF4">
    <property type="entry name" value="L-2-HYDROXYGLUTARATE DEHYDROGENASE, MITOCHONDRIAL"/>
    <property type="match status" value="1"/>
</dbReference>
<dbReference type="Gene3D" id="3.30.9.10">
    <property type="entry name" value="D-Amino Acid Oxidase, subunit A, domain 2"/>
    <property type="match status" value="1"/>
</dbReference>